<gene>
    <name evidence="1" type="ORF">JZO70_07400</name>
</gene>
<dbReference type="Proteomes" id="UP000664601">
    <property type="component" value="Unassembled WGS sequence"/>
</dbReference>
<accession>A0ABS3L8P2</accession>
<organism evidence="1 2">
    <name type="scientific">Candidatus Enterococcus moelleringii</name>
    <dbReference type="NCBI Taxonomy" id="2815325"/>
    <lineage>
        <taxon>Bacteria</taxon>
        <taxon>Bacillati</taxon>
        <taxon>Bacillota</taxon>
        <taxon>Bacilli</taxon>
        <taxon>Lactobacillales</taxon>
        <taxon>Enterococcaceae</taxon>
        <taxon>Enterococcus</taxon>
    </lineage>
</organism>
<evidence type="ECO:0000313" key="2">
    <source>
        <dbReference type="Proteomes" id="UP000664601"/>
    </source>
</evidence>
<evidence type="ECO:0008006" key="3">
    <source>
        <dbReference type="Google" id="ProtNLM"/>
    </source>
</evidence>
<keyword evidence="2" id="KW-1185">Reference proteome</keyword>
<proteinExistence type="predicted"/>
<reference evidence="1 2" key="1">
    <citation type="submission" date="2021-03" db="EMBL/GenBank/DDBJ databases">
        <title>Enterococcal diversity collection.</title>
        <authorList>
            <person name="Gilmore M.S."/>
            <person name="Schwartzman J."/>
            <person name="Van Tyne D."/>
            <person name="Martin M."/>
            <person name="Earl A.M."/>
            <person name="Manson A.L."/>
            <person name="Straub T."/>
            <person name="Salamzade R."/>
            <person name="Saavedra J."/>
            <person name="Lebreton F."/>
            <person name="Prichula J."/>
            <person name="Schaufler K."/>
            <person name="Gaca A."/>
            <person name="Sgardioli B."/>
            <person name="Wagenaar J."/>
            <person name="Strong T."/>
        </authorList>
    </citation>
    <scope>NUCLEOTIDE SEQUENCE [LARGE SCALE GENOMIC DNA]</scope>
    <source>
        <strain evidence="1 2">669A</strain>
    </source>
</reference>
<dbReference type="EMBL" id="JAFREM010000012">
    <property type="protein sequence ID" value="MBO1305980.1"/>
    <property type="molecule type" value="Genomic_DNA"/>
</dbReference>
<comment type="caution">
    <text evidence="1">The sequence shown here is derived from an EMBL/GenBank/DDBJ whole genome shotgun (WGS) entry which is preliminary data.</text>
</comment>
<name>A0ABS3L8P2_9ENTE</name>
<evidence type="ECO:0000313" key="1">
    <source>
        <dbReference type="EMBL" id="MBO1305980.1"/>
    </source>
</evidence>
<protein>
    <recommendedName>
        <fullName evidence="3">HTH cro/C1-type domain-containing protein</fullName>
    </recommendedName>
</protein>
<dbReference type="RefSeq" id="WP_207672910.1">
    <property type="nucleotide sequence ID" value="NZ_JAFREM010000012.1"/>
</dbReference>
<sequence>MWNPKYDFVASSDVMSEEYTNKIDDMMALKNNIGWNLDKLASELDITGDLLRAVITQEVFSEDIVNQALLLLQPLYDEWIAASRKEILAREEKYKQNRFPDFAKKIRQVNAQARAQDLDLFILLNVSRRTMEKWLNGYSVPQGFTRFVIEKLFEDYDTNIQLILQLNPIKKN</sequence>